<dbReference type="InterPro" id="IPR046624">
    <property type="entry name" value="CSS2_C"/>
</dbReference>
<feature type="signal peptide" evidence="1">
    <location>
        <begin position="1"/>
        <end position="18"/>
    </location>
</feature>
<keyword evidence="4" id="KW-1185">Reference proteome</keyword>
<sequence length="174" mass="18199">MRFQLLTVLACVLTASNALVVSEVNKPRENAEPETRDIAAPLEVRTGITTLAGAVAAGASTVSALAALTAYLAAHVKQQSDINSCSVVSGNADGANWQFQATTSGANCDTTSETKTLNDAITKQLKWMQSQKVDVACFTMKHGSGTWTGNLRISLDGKPVASGSQCYAAAYVEI</sequence>
<evidence type="ECO:0000259" key="2">
    <source>
        <dbReference type="Pfam" id="PF20521"/>
    </source>
</evidence>
<dbReference type="OrthoDB" id="5059029at2759"/>
<comment type="caution">
    <text evidence="3">The sequence shown here is derived from an EMBL/GenBank/DDBJ whole genome shotgun (WGS) entry which is preliminary data.</text>
</comment>
<keyword evidence="1" id="KW-0732">Signal</keyword>
<proteinExistence type="predicted"/>
<evidence type="ECO:0000313" key="4">
    <source>
        <dbReference type="Proteomes" id="UP001140560"/>
    </source>
</evidence>
<dbReference type="Pfam" id="PF20521">
    <property type="entry name" value="DUF6736"/>
    <property type="match status" value="1"/>
</dbReference>
<dbReference type="Proteomes" id="UP001140560">
    <property type="component" value="Unassembled WGS sequence"/>
</dbReference>
<feature type="chain" id="PRO_5040902300" description="Secreted protein CSS2 C-terminal domain-containing protein" evidence="1">
    <location>
        <begin position="19"/>
        <end position="174"/>
    </location>
</feature>
<organism evidence="3 4">
    <name type="scientific">Neocucurbitaria cava</name>
    <dbReference type="NCBI Taxonomy" id="798079"/>
    <lineage>
        <taxon>Eukaryota</taxon>
        <taxon>Fungi</taxon>
        <taxon>Dikarya</taxon>
        <taxon>Ascomycota</taxon>
        <taxon>Pezizomycotina</taxon>
        <taxon>Dothideomycetes</taxon>
        <taxon>Pleosporomycetidae</taxon>
        <taxon>Pleosporales</taxon>
        <taxon>Pleosporineae</taxon>
        <taxon>Cucurbitariaceae</taxon>
        <taxon>Neocucurbitaria</taxon>
    </lineage>
</organism>
<reference evidence="3" key="1">
    <citation type="submission" date="2022-10" db="EMBL/GenBank/DDBJ databases">
        <title>Tapping the CABI collections for fungal endophytes: first genome assemblies for Collariella, Neodidymelliopsis, Ascochyta clinopodiicola, Didymella pomorum, Didymosphaeria variabile, Neocosmospora piperis and Neocucurbitaria cava.</title>
        <authorList>
            <person name="Hill R."/>
        </authorList>
    </citation>
    <scope>NUCLEOTIDE SEQUENCE</scope>
    <source>
        <strain evidence="3">IMI 356814</strain>
    </source>
</reference>
<name>A0A9W8Y948_9PLEO</name>
<evidence type="ECO:0000256" key="1">
    <source>
        <dbReference type="SAM" id="SignalP"/>
    </source>
</evidence>
<dbReference type="AlphaFoldDB" id="A0A9W8Y948"/>
<dbReference type="EMBL" id="JAPEUY010000007">
    <property type="protein sequence ID" value="KAJ4371523.1"/>
    <property type="molecule type" value="Genomic_DNA"/>
</dbReference>
<feature type="domain" description="Secreted protein CSS2 C-terminal" evidence="2">
    <location>
        <begin position="42"/>
        <end position="155"/>
    </location>
</feature>
<protein>
    <recommendedName>
        <fullName evidence="2">Secreted protein CSS2 C-terminal domain-containing protein</fullName>
    </recommendedName>
</protein>
<gene>
    <name evidence="3" type="ORF">N0V83_004742</name>
</gene>
<evidence type="ECO:0000313" key="3">
    <source>
        <dbReference type="EMBL" id="KAJ4371523.1"/>
    </source>
</evidence>
<accession>A0A9W8Y948</accession>